<feature type="transmembrane region" description="Helical" evidence="1">
    <location>
        <begin position="105"/>
        <end position="126"/>
    </location>
</feature>
<keyword evidence="3" id="KW-1185">Reference proteome</keyword>
<proteinExistence type="predicted"/>
<dbReference type="EMBL" id="BRVO01000001">
    <property type="protein sequence ID" value="GLB47795.1"/>
    <property type="molecule type" value="Genomic_DNA"/>
</dbReference>
<evidence type="ECO:0000313" key="2">
    <source>
        <dbReference type="EMBL" id="GLB47795.1"/>
    </source>
</evidence>
<keyword evidence="1" id="KW-0472">Membrane</keyword>
<dbReference type="Proteomes" id="UP001143543">
    <property type="component" value="Unassembled WGS sequence"/>
</dbReference>
<gene>
    <name evidence="2" type="ORF">Y10_01630</name>
</gene>
<dbReference type="RefSeq" id="WP_281763461.1">
    <property type="nucleotide sequence ID" value="NZ_BRVO01000001.1"/>
</dbReference>
<keyword evidence="1" id="KW-1133">Transmembrane helix</keyword>
<evidence type="ECO:0008006" key="4">
    <source>
        <dbReference type="Google" id="ProtNLM"/>
    </source>
</evidence>
<organism evidence="2 3">
    <name type="scientific">Neptunitalea lumnitzerae</name>
    <dbReference type="NCBI Taxonomy" id="2965509"/>
    <lineage>
        <taxon>Bacteria</taxon>
        <taxon>Pseudomonadati</taxon>
        <taxon>Bacteroidota</taxon>
        <taxon>Flavobacteriia</taxon>
        <taxon>Flavobacteriales</taxon>
        <taxon>Flavobacteriaceae</taxon>
        <taxon>Neptunitalea</taxon>
    </lineage>
</organism>
<accession>A0ABQ5MFJ8</accession>
<name>A0ABQ5MFJ8_9FLAO</name>
<protein>
    <recommendedName>
        <fullName evidence="4">DUF1700 domain-containing protein</fullName>
    </recommendedName>
</protein>
<comment type="caution">
    <text evidence="2">The sequence shown here is derived from an EMBL/GenBank/DDBJ whole genome shotgun (WGS) entry which is preliminary data.</text>
</comment>
<keyword evidence="1" id="KW-0812">Transmembrane</keyword>
<feature type="transmembrane region" description="Helical" evidence="1">
    <location>
        <begin position="147"/>
        <end position="165"/>
    </location>
</feature>
<sequence length="177" mass="21154">MEALNNQYNTLNRLTTNKLIDVVKNYHQYGYTEELRELALNILEDRGITKIDLQLTGNLENRTYQKANEQYQAYRKNSKVAFVSYILVFAFKIITRFSYSISDSLVSLFLVLTIFFLALYFIYIILSFINQRQFFKILGDSYGPEGALVYLLIGMPFYFFMYFYFRKQMKEKIKEIR</sequence>
<evidence type="ECO:0000256" key="1">
    <source>
        <dbReference type="SAM" id="Phobius"/>
    </source>
</evidence>
<evidence type="ECO:0000313" key="3">
    <source>
        <dbReference type="Proteomes" id="UP001143543"/>
    </source>
</evidence>
<reference evidence="2" key="1">
    <citation type="submission" date="2022-07" db="EMBL/GenBank/DDBJ databases">
        <title>Taxonomy of Novel Oxalotrophic and Methylotrophic Bacteria.</title>
        <authorList>
            <person name="Sahin N."/>
            <person name="Tani A."/>
        </authorList>
    </citation>
    <scope>NUCLEOTIDE SEQUENCE</scope>
    <source>
        <strain evidence="2">Y10</strain>
    </source>
</reference>